<protein>
    <submittedName>
        <fullName evidence="1 3">Uncharacterized protein</fullName>
    </submittedName>
</protein>
<accession>A0A6A6Z9A0</accession>
<reference evidence="3" key="2">
    <citation type="submission" date="2020-04" db="EMBL/GenBank/DDBJ databases">
        <authorList>
            <consortium name="NCBI Genome Project"/>
        </authorList>
    </citation>
    <scope>NUCLEOTIDE SEQUENCE</scope>
    <source>
        <strain evidence="3">CBS 304.34</strain>
    </source>
</reference>
<evidence type="ECO:0000313" key="1">
    <source>
        <dbReference type="EMBL" id="KAF2816864.1"/>
    </source>
</evidence>
<dbReference type="GeneID" id="54467285"/>
<keyword evidence="2" id="KW-1185">Reference proteome</keyword>
<dbReference type="AlphaFoldDB" id="A0A6A6Z9A0"/>
<evidence type="ECO:0000313" key="2">
    <source>
        <dbReference type="Proteomes" id="UP000504636"/>
    </source>
</evidence>
<organism evidence="1">
    <name type="scientific">Mytilinidion resinicola</name>
    <dbReference type="NCBI Taxonomy" id="574789"/>
    <lineage>
        <taxon>Eukaryota</taxon>
        <taxon>Fungi</taxon>
        <taxon>Dikarya</taxon>
        <taxon>Ascomycota</taxon>
        <taxon>Pezizomycotina</taxon>
        <taxon>Dothideomycetes</taxon>
        <taxon>Pleosporomycetidae</taxon>
        <taxon>Mytilinidiales</taxon>
        <taxon>Mytilinidiaceae</taxon>
        <taxon>Mytilinidion</taxon>
    </lineage>
</organism>
<sequence length="207" mass="22561">MRRAERVRRRRGWLVIAGLERIKAHILAVWRRAGCFTVIPHAAVPGFAHDDAGGGEGAGSRRGRAVNMFNHSSSTVAPLGSSCTIPASVAETRSIRTRFMGDRVESRGHATTARTAGSGALISPWCQLQTRQAALLFRAQERQADRQRRWQQTDSLWGVAQLHGVLGWTPQRPHRRRACCLPSVFGSSWPAPRGGRGGGSVSPLRAA</sequence>
<reference evidence="1 3" key="1">
    <citation type="journal article" date="2020" name="Stud. Mycol.">
        <title>101 Dothideomycetes genomes: a test case for predicting lifestyles and emergence of pathogens.</title>
        <authorList>
            <person name="Haridas S."/>
            <person name="Albert R."/>
            <person name="Binder M."/>
            <person name="Bloem J."/>
            <person name="Labutti K."/>
            <person name="Salamov A."/>
            <person name="Andreopoulos B."/>
            <person name="Baker S."/>
            <person name="Barry K."/>
            <person name="Bills G."/>
            <person name="Bluhm B."/>
            <person name="Cannon C."/>
            <person name="Castanera R."/>
            <person name="Culley D."/>
            <person name="Daum C."/>
            <person name="Ezra D."/>
            <person name="Gonzalez J."/>
            <person name="Henrissat B."/>
            <person name="Kuo A."/>
            <person name="Liang C."/>
            <person name="Lipzen A."/>
            <person name="Lutzoni F."/>
            <person name="Magnuson J."/>
            <person name="Mondo S."/>
            <person name="Nolan M."/>
            <person name="Ohm R."/>
            <person name="Pangilinan J."/>
            <person name="Park H.-J."/>
            <person name="Ramirez L."/>
            <person name="Alfaro M."/>
            <person name="Sun H."/>
            <person name="Tritt A."/>
            <person name="Yoshinaga Y."/>
            <person name="Zwiers L.-H."/>
            <person name="Turgeon B."/>
            <person name="Goodwin S."/>
            <person name="Spatafora J."/>
            <person name="Crous P."/>
            <person name="Grigoriev I."/>
        </authorList>
    </citation>
    <scope>NUCLEOTIDE SEQUENCE</scope>
    <source>
        <strain evidence="1 3">CBS 304.34</strain>
    </source>
</reference>
<gene>
    <name evidence="1 3" type="ORF">BDZ99DRAFT_528862</name>
</gene>
<dbReference type="EMBL" id="MU003692">
    <property type="protein sequence ID" value="KAF2816864.1"/>
    <property type="molecule type" value="Genomic_DNA"/>
</dbReference>
<reference evidence="3" key="3">
    <citation type="submission" date="2025-04" db="UniProtKB">
        <authorList>
            <consortium name="RefSeq"/>
        </authorList>
    </citation>
    <scope>IDENTIFICATION</scope>
    <source>
        <strain evidence="3">CBS 304.34</strain>
    </source>
</reference>
<dbReference type="Proteomes" id="UP000504636">
    <property type="component" value="Unplaced"/>
</dbReference>
<proteinExistence type="predicted"/>
<name>A0A6A6Z9A0_9PEZI</name>
<dbReference type="RefSeq" id="XP_033583828.1">
    <property type="nucleotide sequence ID" value="XM_033726392.1"/>
</dbReference>
<evidence type="ECO:0000313" key="3">
    <source>
        <dbReference type="RefSeq" id="XP_033583828.1"/>
    </source>
</evidence>